<keyword evidence="5" id="KW-0479">Metal-binding</keyword>
<dbReference type="GO" id="GO:0004518">
    <property type="term" value="F:nuclease activity"/>
    <property type="evidence" value="ECO:0007669"/>
    <property type="project" value="UniProtKB-KW"/>
</dbReference>
<dbReference type="Pfam" id="PF26138">
    <property type="entry name" value="DUF8040"/>
    <property type="match status" value="1"/>
</dbReference>
<gene>
    <name evidence="11" type="ORF">SADUNF_Sadunf15G0031300</name>
</gene>
<comment type="subcellular location">
    <subcellularLocation>
        <location evidence="2">Nucleus</location>
    </subcellularLocation>
</comment>
<evidence type="ECO:0000256" key="4">
    <source>
        <dbReference type="ARBA" id="ARBA00022722"/>
    </source>
</evidence>
<dbReference type="GO" id="GO:0016787">
    <property type="term" value="F:hydrolase activity"/>
    <property type="evidence" value="ECO:0007669"/>
    <property type="project" value="UniProtKB-KW"/>
</dbReference>
<keyword evidence="4" id="KW-0540">Nuclease</keyword>
<feature type="domain" description="DDE Tnp4" evidence="9">
    <location>
        <begin position="249"/>
        <end position="341"/>
    </location>
</feature>
<proteinExistence type="inferred from homology"/>
<dbReference type="GO" id="GO:0046872">
    <property type="term" value="F:metal ion binding"/>
    <property type="evidence" value="ECO:0007669"/>
    <property type="project" value="UniProtKB-KW"/>
</dbReference>
<evidence type="ECO:0000256" key="5">
    <source>
        <dbReference type="ARBA" id="ARBA00022723"/>
    </source>
</evidence>
<evidence type="ECO:0000256" key="8">
    <source>
        <dbReference type="SAM" id="MobiDB-lite"/>
    </source>
</evidence>
<dbReference type="OrthoDB" id="1851308at2759"/>
<evidence type="ECO:0000256" key="2">
    <source>
        <dbReference type="ARBA" id="ARBA00004123"/>
    </source>
</evidence>
<keyword evidence="7" id="KW-0539">Nucleus</keyword>
<dbReference type="InterPro" id="IPR058353">
    <property type="entry name" value="DUF8040"/>
</dbReference>
<feature type="domain" description="DUF8040" evidence="10">
    <location>
        <begin position="129"/>
        <end position="223"/>
    </location>
</feature>
<comment type="similarity">
    <text evidence="3">Belongs to the HARBI1 family.</text>
</comment>
<evidence type="ECO:0000259" key="10">
    <source>
        <dbReference type="Pfam" id="PF26138"/>
    </source>
</evidence>
<evidence type="ECO:0000256" key="1">
    <source>
        <dbReference type="ARBA" id="ARBA00001968"/>
    </source>
</evidence>
<dbReference type="PANTHER" id="PTHR22930:SF273">
    <property type="entry name" value="NUCLEASE HARBI1"/>
    <property type="match status" value="1"/>
</dbReference>
<accession>A0A835JDP2</accession>
<dbReference type="Pfam" id="PF13359">
    <property type="entry name" value="DDE_Tnp_4"/>
    <property type="match status" value="1"/>
</dbReference>
<keyword evidence="6" id="KW-0378">Hydrolase</keyword>
<dbReference type="InterPro" id="IPR045249">
    <property type="entry name" value="HARBI1-like"/>
</dbReference>
<protein>
    <recommendedName>
        <fullName evidence="13">DDE Tnp4 domain-containing protein</fullName>
    </recommendedName>
</protein>
<feature type="compositionally biased region" description="Polar residues" evidence="8">
    <location>
        <begin position="14"/>
        <end position="31"/>
    </location>
</feature>
<evidence type="ECO:0000256" key="3">
    <source>
        <dbReference type="ARBA" id="ARBA00006958"/>
    </source>
</evidence>
<organism evidence="11 12">
    <name type="scientific">Salix dunnii</name>
    <dbReference type="NCBI Taxonomy" id="1413687"/>
    <lineage>
        <taxon>Eukaryota</taxon>
        <taxon>Viridiplantae</taxon>
        <taxon>Streptophyta</taxon>
        <taxon>Embryophyta</taxon>
        <taxon>Tracheophyta</taxon>
        <taxon>Spermatophyta</taxon>
        <taxon>Magnoliopsida</taxon>
        <taxon>eudicotyledons</taxon>
        <taxon>Gunneridae</taxon>
        <taxon>Pentapetalae</taxon>
        <taxon>rosids</taxon>
        <taxon>fabids</taxon>
        <taxon>Malpighiales</taxon>
        <taxon>Salicaceae</taxon>
        <taxon>Saliceae</taxon>
        <taxon>Salix</taxon>
    </lineage>
</organism>
<feature type="region of interest" description="Disordered" evidence="8">
    <location>
        <begin position="1"/>
        <end position="31"/>
    </location>
</feature>
<evidence type="ECO:0000313" key="12">
    <source>
        <dbReference type="Proteomes" id="UP000657918"/>
    </source>
</evidence>
<reference evidence="11 12" key="1">
    <citation type="submission" date="2020-10" db="EMBL/GenBank/DDBJ databases">
        <title>Plant Genome Project.</title>
        <authorList>
            <person name="Zhang R.-G."/>
        </authorList>
    </citation>
    <scope>NUCLEOTIDE SEQUENCE [LARGE SCALE GENOMIC DNA]</scope>
    <source>
        <strain evidence="11">FAFU-HL-1</strain>
        <tissue evidence="11">Leaf</tissue>
    </source>
</reference>
<evidence type="ECO:0000313" key="11">
    <source>
        <dbReference type="EMBL" id="KAF9667516.1"/>
    </source>
</evidence>
<dbReference type="InterPro" id="IPR027806">
    <property type="entry name" value="HARBI1_dom"/>
</dbReference>
<dbReference type="GO" id="GO:0005634">
    <property type="term" value="C:nucleus"/>
    <property type="evidence" value="ECO:0007669"/>
    <property type="project" value="UniProtKB-SubCell"/>
</dbReference>
<evidence type="ECO:0008006" key="13">
    <source>
        <dbReference type="Google" id="ProtNLM"/>
    </source>
</evidence>
<evidence type="ECO:0000256" key="6">
    <source>
        <dbReference type="ARBA" id="ARBA00022801"/>
    </source>
</evidence>
<evidence type="ECO:0000256" key="7">
    <source>
        <dbReference type="ARBA" id="ARBA00023242"/>
    </source>
</evidence>
<evidence type="ECO:0000259" key="9">
    <source>
        <dbReference type="Pfam" id="PF13359"/>
    </source>
</evidence>
<sequence length="623" mass="69814">MDCGPSFESHFPHPTNSHTAQNSLATGNSRNTNKPFKNLALALNSREERALLVIFKPPFSITHRYSPHQFSNGTARLVVLRLELYDSSGDLHRNVALSCWNKVDFSMENSDDEKDGVFGNCMPKELSISLTNGTKFVDEVLRGPSDRCLENFRMDKQAFYKLCDILQGKGLLRHTNRIKIEEQLAIFLFIIGHNLRTRAVQELFRYSGETISRHFNNVLNAIMAISLDFFQPPGSDIPPEILDDPRFYPYFKYYLVDSKYANMPGFIAPYNGVLCHLNEFVGGYPPRDSRELFNQRHLLLRNVTDRIFGALKARFPILMSAPPYPLQTQVKLVVAACALHNYIRREKPDDWIFKIHDHDTVLQMEESLPPLEVEPPVMQVENPALDIAFDTEQLEFSSQLRDSIAGDMWGDYNNDLSTINGRSSAKSWPWKQTISRNLHVLLVSIVWVFDSQSTLSTGSFFHDRSTTLGTLMGVTFPAITFRAPSQQRHPTAASLAIDNVVSGGSPGRSTMKRRNLGASAMAERRRRRWWGLCRDGGGAKPASLREFLEVERRFGDAALEIEGVMVAEHPRNGGVNGRLLFADGRVLPPAEAVDDGNSSSSSSAGALWRFPVSLTGICSGGTG</sequence>
<dbReference type="Proteomes" id="UP000657918">
    <property type="component" value="Unassembled WGS sequence"/>
</dbReference>
<dbReference type="EMBL" id="JADGMS010000015">
    <property type="protein sequence ID" value="KAF9667516.1"/>
    <property type="molecule type" value="Genomic_DNA"/>
</dbReference>
<name>A0A835JDP2_9ROSI</name>
<comment type="cofactor">
    <cofactor evidence="1">
        <name>a divalent metal cation</name>
        <dbReference type="ChEBI" id="CHEBI:60240"/>
    </cofactor>
</comment>
<keyword evidence="12" id="KW-1185">Reference proteome</keyword>
<dbReference type="AlphaFoldDB" id="A0A835JDP2"/>
<dbReference type="PANTHER" id="PTHR22930">
    <property type="match status" value="1"/>
</dbReference>
<comment type="caution">
    <text evidence="11">The sequence shown here is derived from an EMBL/GenBank/DDBJ whole genome shotgun (WGS) entry which is preliminary data.</text>
</comment>